<keyword evidence="7 8" id="KW-0472">Membrane</keyword>
<keyword evidence="5 8" id="KW-0812">Transmembrane</keyword>
<dbReference type="Proteomes" id="UP000253303">
    <property type="component" value="Unassembled WGS sequence"/>
</dbReference>
<reference evidence="9 10" key="1">
    <citation type="submission" date="2018-06" db="EMBL/GenBank/DDBJ databases">
        <title>Sphaerisporangium craniellae sp. nov., isolated from a marine sponge in the South China Sea.</title>
        <authorList>
            <person name="Li L."/>
        </authorList>
    </citation>
    <scope>NUCLEOTIDE SEQUENCE [LARGE SCALE GENOMIC DNA]</scope>
    <source>
        <strain evidence="9 10">LHW63015</strain>
    </source>
</reference>
<dbReference type="Pfam" id="PF01032">
    <property type="entry name" value="FecCD"/>
    <property type="match status" value="1"/>
</dbReference>
<keyword evidence="10" id="KW-1185">Reference proteome</keyword>
<organism evidence="9 10">
    <name type="scientific">Spongiactinospora rosea</name>
    <dbReference type="NCBI Taxonomy" id="2248750"/>
    <lineage>
        <taxon>Bacteria</taxon>
        <taxon>Bacillati</taxon>
        <taxon>Actinomycetota</taxon>
        <taxon>Actinomycetes</taxon>
        <taxon>Streptosporangiales</taxon>
        <taxon>Streptosporangiaceae</taxon>
        <taxon>Spongiactinospora</taxon>
    </lineage>
</organism>
<accession>A0A366LZ00</accession>
<feature type="transmembrane region" description="Helical" evidence="8">
    <location>
        <begin position="125"/>
        <end position="155"/>
    </location>
</feature>
<evidence type="ECO:0000256" key="1">
    <source>
        <dbReference type="ARBA" id="ARBA00004651"/>
    </source>
</evidence>
<dbReference type="InterPro" id="IPR000522">
    <property type="entry name" value="ABC_transptr_permease_BtuC"/>
</dbReference>
<dbReference type="AlphaFoldDB" id="A0A366LZ00"/>
<protein>
    <recommendedName>
        <fullName evidence="11">Iron complex transport system permease protein</fullName>
    </recommendedName>
</protein>
<dbReference type="GO" id="GO:0005886">
    <property type="term" value="C:plasma membrane"/>
    <property type="evidence" value="ECO:0007669"/>
    <property type="project" value="UniProtKB-SubCell"/>
</dbReference>
<dbReference type="PANTHER" id="PTHR30472">
    <property type="entry name" value="FERRIC ENTEROBACTIN TRANSPORT SYSTEM PERMEASE PROTEIN"/>
    <property type="match status" value="1"/>
</dbReference>
<keyword evidence="4" id="KW-1003">Cell membrane</keyword>
<evidence type="ECO:0000256" key="7">
    <source>
        <dbReference type="ARBA" id="ARBA00023136"/>
    </source>
</evidence>
<name>A0A366LZ00_9ACTN</name>
<evidence type="ECO:0000256" key="5">
    <source>
        <dbReference type="ARBA" id="ARBA00022692"/>
    </source>
</evidence>
<feature type="transmembrane region" description="Helical" evidence="8">
    <location>
        <begin position="256"/>
        <end position="283"/>
    </location>
</feature>
<evidence type="ECO:0008006" key="11">
    <source>
        <dbReference type="Google" id="ProtNLM"/>
    </source>
</evidence>
<feature type="transmembrane region" description="Helical" evidence="8">
    <location>
        <begin position="167"/>
        <end position="187"/>
    </location>
</feature>
<dbReference type="GO" id="GO:0033214">
    <property type="term" value="P:siderophore-iron import into cell"/>
    <property type="evidence" value="ECO:0007669"/>
    <property type="project" value="TreeGrafter"/>
</dbReference>
<dbReference type="PANTHER" id="PTHR30472:SF24">
    <property type="entry name" value="FERRIC ENTEROBACTIN TRANSPORT SYSTEM PERMEASE PROTEIN FEPG"/>
    <property type="match status" value="1"/>
</dbReference>
<evidence type="ECO:0000313" key="10">
    <source>
        <dbReference type="Proteomes" id="UP000253303"/>
    </source>
</evidence>
<dbReference type="EMBL" id="QMEY01000005">
    <property type="protein sequence ID" value="RBQ19151.1"/>
    <property type="molecule type" value="Genomic_DNA"/>
</dbReference>
<sequence>MTASRTTRPAAPGTLRWAGLSLRVHRRAIAVCAAALTVILLLVVVSLCTGAYAVSPADVARALFYGTGDRLAVHFVNQERLPQAVLAMLVGCALGISGCIFQSVSRNPLASPDVIGFNSGAATGAIAAIVLGGGATLTAAGAIGGGLVTATVVFALSSKGGPHGVRLVLIGLGVTAMLGSVNSYLLTRSRLHLSQDAHIWLIGTLHGRTWGSVQTIAVFLAVLFPIAVLLGRQLRMLEMGDDAARALGVEVDRARVALILLGVALAGVAVASAGPIPFVALVAPQLALMLTRGPGVGVTAAGAMGAALLLAAHVVSNQAMNVFSWLGLVAENQRDAQLPVGVTTAVLGGGYLAWMLFRRRR</sequence>
<dbReference type="Gene3D" id="1.10.3470.10">
    <property type="entry name" value="ABC transporter involved in vitamin B12 uptake, BtuC"/>
    <property type="match status" value="1"/>
</dbReference>
<proteinExistence type="inferred from homology"/>
<dbReference type="OrthoDB" id="4455417at2"/>
<comment type="similarity">
    <text evidence="2">Belongs to the binding-protein-dependent transport system permease family. FecCD subfamily.</text>
</comment>
<keyword evidence="6 8" id="KW-1133">Transmembrane helix</keyword>
<dbReference type="SUPFAM" id="SSF81345">
    <property type="entry name" value="ABC transporter involved in vitamin B12 uptake, BtuC"/>
    <property type="match status" value="1"/>
</dbReference>
<feature type="transmembrane region" description="Helical" evidence="8">
    <location>
        <begin position="84"/>
        <end position="104"/>
    </location>
</feature>
<dbReference type="GO" id="GO:0022857">
    <property type="term" value="F:transmembrane transporter activity"/>
    <property type="evidence" value="ECO:0007669"/>
    <property type="project" value="InterPro"/>
</dbReference>
<dbReference type="CDD" id="cd06550">
    <property type="entry name" value="TM_ABC_iron-siderophores_like"/>
    <property type="match status" value="1"/>
</dbReference>
<keyword evidence="3" id="KW-0813">Transport</keyword>
<evidence type="ECO:0000256" key="3">
    <source>
        <dbReference type="ARBA" id="ARBA00022448"/>
    </source>
</evidence>
<evidence type="ECO:0000313" key="9">
    <source>
        <dbReference type="EMBL" id="RBQ19151.1"/>
    </source>
</evidence>
<evidence type="ECO:0000256" key="2">
    <source>
        <dbReference type="ARBA" id="ARBA00007935"/>
    </source>
</evidence>
<comment type="caution">
    <text evidence="9">The sequence shown here is derived from an EMBL/GenBank/DDBJ whole genome shotgun (WGS) entry which is preliminary data.</text>
</comment>
<dbReference type="InterPro" id="IPR037294">
    <property type="entry name" value="ABC_BtuC-like"/>
</dbReference>
<gene>
    <name evidence="9" type="ORF">DP939_14450</name>
</gene>
<feature type="transmembrane region" description="Helical" evidence="8">
    <location>
        <begin position="336"/>
        <end position="357"/>
    </location>
</feature>
<evidence type="ECO:0000256" key="8">
    <source>
        <dbReference type="SAM" id="Phobius"/>
    </source>
</evidence>
<feature type="transmembrane region" description="Helical" evidence="8">
    <location>
        <begin position="28"/>
        <end position="54"/>
    </location>
</feature>
<comment type="subcellular location">
    <subcellularLocation>
        <location evidence="1">Cell membrane</location>
        <topology evidence="1">Multi-pass membrane protein</topology>
    </subcellularLocation>
</comment>
<evidence type="ECO:0000256" key="4">
    <source>
        <dbReference type="ARBA" id="ARBA00022475"/>
    </source>
</evidence>
<feature type="transmembrane region" description="Helical" evidence="8">
    <location>
        <begin position="295"/>
        <end position="316"/>
    </location>
</feature>
<evidence type="ECO:0000256" key="6">
    <source>
        <dbReference type="ARBA" id="ARBA00022989"/>
    </source>
</evidence>
<dbReference type="RefSeq" id="WP_113981212.1">
    <property type="nucleotide sequence ID" value="NZ_QMEY01000005.1"/>
</dbReference>
<feature type="transmembrane region" description="Helical" evidence="8">
    <location>
        <begin position="208"/>
        <end position="230"/>
    </location>
</feature>